<evidence type="ECO:0000313" key="1">
    <source>
        <dbReference type="EMBL" id="OGY64936.1"/>
    </source>
</evidence>
<gene>
    <name evidence="1" type="ORF">A3A04_01980</name>
</gene>
<dbReference type="AlphaFoldDB" id="A0A1G1ZLD0"/>
<dbReference type="EMBL" id="MHJI01000028">
    <property type="protein sequence ID" value="OGY64936.1"/>
    <property type="molecule type" value="Genomic_DNA"/>
</dbReference>
<proteinExistence type="predicted"/>
<evidence type="ECO:0000313" key="2">
    <source>
        <dbReference type="Proteomes" id="UP000178517"/>
    </source>
</evidence>
<sequence>MSDPEERAGKDPRKSKIRDVKHLLRRFMRFEGRALPVKVSAVLEREAKDEGGVSVALRRLFQKFSSLPRAAFRKRLKARAARKLRYTPPVDGEGETVKLAGREGRSYTKLEVARGKPERSWSL</sequence>
<protein>
    <submittedName>
        <fullName evidence="1">Uncharacterized protein</fullName>
    </submittedName>
</protein>
<name>A0A1G1ZLD0_9BACT</name>
<organism evidence="1 2">
    <name type="scientific">Candidatus Harrisonbacteria bacterium RIFCSPLOWO2_01_FULL_40_28</name>
    <dbReference type="NCBI Taxonomy" id="1798406"/>
    <lineage>
        <taxon>Bacteria</taxon>
        <taxon>Candidatus Harrisoniibacteriota</taxon>
    </lineage>
</organism>
<accession>A0A1G1ZLD0</accession>
<reference evidence="1 2" key="1">
    <citation type="journal article" date="2016" name="Nat. Commun.">
        <title>Thousands of microbial genomes shed light on interconnected biogeochemical processes in an aquifer system.</title>
        <authorList>
            <person name="Anantharaman K."/>
            <person name="Brown C.T."/>
            <person name="Hug L.A."/>
            <person name="Sharon I."/>
            <person name="Castelle C.J."/>
            <person name="Probst A.J."/>
            <person name="Thomas B.C."/>
            <person name="Singh A."/>
            <person name="Wilkins M.J."/>
            <person name="Karaoz U."/>
            <person name="Brodie E.L."/>
            <person name="Williams K.H."/>
            <person name="Hubbard S.S."/>
            <person name="Banfield J.F."/>
        </authorList>
    </citation>
    <scope>NUCLEOTIDE SEQUENCE [LARGE SCALE GENOMIC DNA]</scope>
</reference>
<comment type="caution">
    <text evidence="1">The sequence shown here is derived from an EMBL/GenBank/DDBJ whole genome shotgun (WGS) entry which is preliminary data.</text>
</comment>
<dbReference type="Proteomes" id="UP000178517">
    <property type="component" value="Unassembled WGS sequence"/>
</dbReference>
<dbReference type="STRING" id="1798406.A3A04_01980"/>